<dbReference type="PANTHER" id="PTHR20837:SF0">
    <property type="entry name" value="COILED-COIL AND C2 DOMAIN-CONTAINING PROTEIN 2A"/>
    <property type="match status" value="1"/>
</dbReference>
<feature type="transmembrane region" description="Helical" evidence="2">
    <location>
        <begin position="456"/>
        <end position="474"/>
    </location>
</feature>
<dbReference type="Proteomes" id="UP000236333">
    <property type="component" value="Unassembled WGS sequence"/>
</dbReference>
<organism evidence="3 4">
    <name type="scientific">Tetrabaena socialis</name>
    <dbReference type="NCBI Taxonomy" id="47790"/>
    <lineage>
        <taxon>Eukaryota</taxon>
        <taxon>Viridiplantae</taxon>
        <taxon>Chlorophyta</taxon>
        <taxon>core chlorophytes</taxon>
        <taxon>Chlorophyceae</taxon>
        <taxon>CS clade</taxon>
        <taxon>Chlamydomonadales</taxon>
        <taxon>Tetrabaenaceae</taxon>
        <taxon>Tetrabaena</taxon>
    </lineage>
</organism>
<accession>A0A2J8A280</accession>
<feature type="transmembrane region" description="Helical" evidence="2">
    <location>
        <begin position="141"/>
        <end position="160"/>
    </location>
</feature>
<keyword evidence="2" id="KW-0812">Transmembrane</keyword>
<feature type="transmembrane region" description="Helical" evidence="2">
    <location>
        <begin position="329"/>
        <end position="350"/>
    </location>
</feature>
<evidence type="ECO:0000256" key="1">
    <source>
        <dbReference type="SAM" id="MobiDB-lite"/>
    </source>
</evidence>
<dbReference type="InterPro" id="IPR052434">
    <property type="entry name" value="Tectonic-like_complex_comp"/>
</dbReference>
<keyword evidence="4" id="KW-1185">Reference proteome</keyword>
<feature type="transmembrane region" description="Helical" evidence="2">
    <location>
        <begin position="420"/>
        <end position="444"/>
    </location>
</feature>
<evidence type="ECO:0000313" key="4">
    <source>
        <dbReference type="Proteomes" id="UP000236333"/>
    </source>
</evidence>
<dbReference type="GO" id="GO:0035869">
    <property type="term" value="C:ciliary transition zone"/>
    <property type="evidence" value="ECO:0007669"/>
    <property type="project" value="TreeGrafter"/>
</dbReference>
<evidence type="ECO:0000313" key="3">
    <source>
        <dbReference type="EMBL" id="PNH06620.1"/>
    </source>
</evidence>
<dbReference type="GO" id="GO:1905515">
    <property type="term" value="P:non-motile cilium assembly"/>
    <property type="evidence" value="ECO:0007669"/>
    <property type="project" value="TreeGrafter"/>
</dbReference>
<feature type="region of interest" description="Disordered" evidence="1">
    <location>
        <begin position="475"/>
        <end position="503"/>
    </location>
</feature>
<feature type="transmembrane region" description="Helical" evidence="2">
    <location>
        <begin position="74"/>
        <end position="92"/>
    </location>
</feature>
<dbReference type="OrthoDB" id="286734at2759"/>
<protein>
    <submittedName>
        <fullName evidence="3">Uncharacterized protein</fullName>
    </submittedName>
</protein>
<keyword evidence="2" id="KW-1133">Transmembrane helix</keyword>
<proteinExistence type="predicted"/>
<dbReference type="GO" id="GO:1904491">
    <property type="term" value="P:protein localization to ciliary transition zone"/>
    <property type="evidence" value="ECO:0007669"/>
    <property type="project" value="TreeGrafter"/>
</dbReference>
<gene>
    <name evidence="3" type="ORF">TSOC_007004</name>
</gene>
<dbReference type="AlphaFoldDB" id="A0A2J8A280"/>
<feature type="transmembrane region" description="Helical" evidence="2">
    <location>
        <begin position="99"/>
        <end position="121"/>
    </location>
</feature>
<dbReference type="EMBL" id="PGGS01000225">
    <property type="protein sequence ID" value="PNH06620.1"/>
    <property type="molecule type" value="Genomic_DNA"/>
</dbReference>
<sequence>MEALIAQASKLYSEHGAELLEPVLASMRPVTEPVYSAHLVFQQFLNTSHNLIGPMAWERQAAALAGLSLSQLRFTLALFSSVFLAAGVRLFWNPTVRHLYSLAVGVFIIYYPFGSGIVTVLPMAVAPYLALLLAPRRAGSIAWWTVFPYLLYLHVVNASGESWKTGNMDFTGVPCSGAMLPRVPRAQSRGEEGGGAGGVLEGTFKLEAPPVVLGYVQTSDRPATISLYMTLRPRLAAPAGELDERITSGEQEAVNRHAQKWLAGLLGRPECRSRVLKVMAVDADGAAVILCRYVSPTPLPPALARLGAAGGNAAEAGGVEALMLKTARFVAHVAVIICVIGLVYQLRYYFSWKVTEAAYIMSGLDFIGWDAKSGKAQCIPSGPSSPSQVRMAERPAEGQAEGMIIYKAESYLPERVRNSLLLRLVKILWTTFVLNYMACSFQLLDFKASMQAYASVYYFPYILMLVVNVAGSFLKAKKSPKPPPPASAKAGPSANGHASTKSS</sequence>
<evidence type="ECO:0000256" key="2">
    <source>
        <dbReference type="SAM" id="Phobius"/>
    </source>
</evidence>
<keyword evidence="2" id="KW-0472">Membrane</keyword>
<comment type="caution">
    <text evidence="3">The sequence shown here is derived from an EMBL/GenBank/DDBJ whole genome shotgun (WGS) entry which is preliminary data.</text>
</comment>
<reference evidence="3 4" key="1">
    <citation type="journal article" date="2017" name="Mol. Biol. Evol.">
        <title>The 4-celled Tetrabaena socialis nuclear genome reveals the essential components for genetic control of cell number at the origin of multicellularity in the volvocine lineage.</title>
        <authorList>
            <person name="Featherston J."/>
            <person name="Arakaki Y."/>
            <person name="Hanschen E.R."/>
            <person name="Ferris P.J."/>
            <person name="Michod R.E."/>
            <person name="Olson B.J.S.C."/>
            <person name="Nozaki H."/>
            <person name="Durand P.M."/>
        </authorList>
    </citation>
    <scope>NUCLEOTIDE SEQUENCE [LARGE SCALE GENOMIC DNA]</scope>
    <source>
        <strain evidence="3 4">NIES-571</strain>
    </source>
</reference>
<name>A0A2J8A280_9CHLO</name>
<dbReference type="PANTHER" id="PTHR20837">
    <property type="entry name" value="CENTROSOMAL PROTEIN-RELATED"/>
    <property type="match status" value="1"/>
</dbReference>